<dbReference type="Pfam" id="PF14501">
    <property type="entry name" value="HATPase_c_5"/>
    <property type="match status" value="1"/>
</dbReference>
<reference evidence="3 4" key="1">
    <citation type="submission" date="2016-11" db="EMBL/GenBank/DDBJ databases">
        <authorList>
            <person name="Jaros S."/>
            <person name="Januszkiewicz K."/>
            <person name="Wedrychowicz H."/>
        </authorList>
    </citation>
    <scope>NUCLEOTIDE SEQUENCE [LARGE SCALE GENOMIC DNA]</scope>
    <source>
        <strain evidence="3 4">DSM 14809</strain>
    </source>
</reference>
<dbReference type="Proteomes" id="UP000184185">
    <property type="component" value="Unassembled WGS sequence"/>
</dbReference>
<proteinExistence type="predicted"/>
<keyword evidence="1" id="KW-0472">Membrane</keyword>
<feature type="transmembrane region" description="Helical" evidence="1">
    <location>
        <begin position="159"/>
        <end position="176"/>
    </location>
</feature>
<dbReference type="InterPro" id="IPR036890">
    <property type="entry name" value="HATPase_C_sf"/>
</dbReference>
<protein>
    <submittedName>
        <fullName evidence="3">GHKL domain-containing protein</fullName>
    </submittedName>
</protein>
<keyword evidence="4" id="KW-1185">Reference proteome</keyword>
<dbReference type="EMBL" id="FQYQ01000035">
    <property type="protein sequence ID" value="SHJ64229.1"/>
    <property type="molecule type" value="Genomic_DNA"/>
</dbReference>
<dbReference type="RefSeq" id="WP_072919451.1">
    <property type="nucleotide sequence ID" value="NZ_FQYQ01000035.1"/>
</dbReference>
<dbReference type="AlphaFoldDB" id="A0A1M6KZ94"/>
<evidence type="ECO:0000313" key="4">
    <source>
        <dbReference type="Proteomes" id="UP000184185"/>
    </source>
</evidence>
<organism evidence="3 4">
    <name type="scientific">Pseudobutyrivibrio xylanivorans DSM 14809</name>
    <dbReference type="NCBI Taxonomy" id="1123012"/>
    <lineage>
        <taxon>Bacteria</taxon>
        <taxon>Bacillati</taxon>
        <taxon>Bacillota</taxon>
        <taxon>Clostridia</taxon>
        <taxon>Lachnospirales</taxon>
        <taxon>Lachnospiraceae</taxon>
        <taxon>Pseudobutyrivibrio</taxon>
    </lineage>
</organism>
<feature type="domain" description="Sensor histidine kinase NatK-like C-terminal" evidence="2">
    <location>
        <begin position="337"/>
        <end position="441"/>
    </location>
</feature>
<dbReference type="InterPro" id="IPR032834">
    <property type="entry name" value="NatK-like_C"/>
</dbReference>
<feature type="transmembrane region" description="Helical" evidence="1">
    <location>
        <begin position="6"/>
        <end position="24"/>
    </location>
</feature>
<feature type="transmembrane region" description="Helical" evidence="1">
    <location>
        <begin position="87"/>
        <end position="107"/>
    </location>
</feature>
<feature type="transmembrane region" description="Helical" evidence="1">
    <location>
        <begin position="36"/>
        <end position="56"/>
    </location>
</feature>
<evidence type="ECO:0000313" key="3">
    <source>
        <dbReference type="EMBL" id="SHJ64229.1"/>
    </source>
</evidence>
<accession>A0A1M6KZ94</accession>
<feature type="transmembrane region" description="Helical" evidence="1">
    <location>
        <begin position="196"/>
        <end position="215"/>
    </location>
</feature>
<dbReference type="OrthoDB" id="9813149at2"/>
<keyword evidence="1" id="KW-0812">Transmembrane</keyword>
<dbReference type="Gene3D" id="3.30.565.10">
    <property type="entry name" value="Histidine kinase-like ATPase, C-terminal domain"/>
    <property type="match status" value="1"/>
</dbReference>
<sequence>MALTSYIWELVINIVESSLLCIFLNDKLTSKTDFPLIAKILYLLGIIVSTSLLSLFHISIPIRFSLIFFICILFSAIFYSDSVSKKIIWTSIYFVICLSADSIVALIPQLFFNANTIATNAGGALRVPFTLLYIATIASFVFIFHYIKNNELSMTRFQRIIYILVCIIGFFFGEYITSITLESAEKFNDKSFTNNMILVCTIYISLFLLLLIFIYKLAYANALNIELTTKQQLFELEKKEFSNLIASTESLRQMKHELTLHLNTINYLLKESKVNDALGYIRQYLSVVDDSHHLPATGNTAIDCIISTTIPEAKSKGIRIRTSIFIPDLFPLDDLSTCALLGNLFTNSIEACMEQKASDTTIEPFIDFSIKPVQNMMLIKIDNSFNGEYKVDDQNHFLSRKRNFSKPGLGLKRIEEITAQFDGIIDINTNNNIFTISIMFPLVEGANEYRNN</sequence>
<gene>
    <name evidence="3" type="ORF">SAMN02745725_02985</name>
</gene>
<evidence type="ECO:0000259" key="2">
    <source>
        <dbReference type="Pfam" id="PF14501"/>
    </source>
</evidence>
<keyword evidence="1" id="KW-1133">Transmembrane helix</keyword>
<evidence type="ECO:0000256" key="1">
    <source>
        <dbReference type="SAM" id="Phobius"/>
    </source>
</evidence>
<feature type="transmembrane region" description="Helical" evidence="1">
    <location>
        <begin position="127"/>
        <end position="147"/>
    </location>
</feature>
<feature type="transmembrane region" description="Helical" evidence="1">
    <location>
        <begin position="62"/>
        <end position="80"/>
    </location>
</feature>
<dbReference type="SUPFAM" id="SSF55874">
    <property type="entry name" value="ATPase domain of HSP90 chaperone/DNA topoisomerase II/histidine kinase"/>
    <property type="match status" value="1"/>
</dbReference>
<name>A0A1M6KZ94_PSEXY</name>